<sequence length="61" mass="6446">MLDPFAPYVGGIAAFLAALSYVPQVRKAWPRSSTGDLSLFMLGALTLVRFGSSTAPSEAIE</sequence>
<accession>A0ABV2RL95</accession>
<keyword evidence="2 5" id="KW-0812">Transmembrane</keyword>
<keyword evidence="3 5" id="KW-1133">Transmembrane helix</keyword>
<reference evidence="6 7" key="1">
    <citation type="submission" date="2024-06" db="EMBL/GenBank/DDBJ databases">
        <title>Genomic Encyclopedia of Type Strains, Phase V (KMG-V): Genome sequencing to study the core and pangenomes of soil and plant-associated prokaryotes.</title>
        <authorList>
            <person name="Whitman W."/>
        </authorList>
    </citation>
    <scope>NUCLEOTIDE SEQUENCE [LARGE SCALE GENOMIC DNA]</scope>
    <source>
        <strain evidence="6 7">USDA 160</strain>
    </source>
</reference>
<keyword evidence="4 5" id="KW-0472">Membrane</keyword>
<evidence type="ECO:0000313" key="7">
    <source>
        <dbReference type="Proteomes" id="UP001549291"/>
    </source>
</evidence>
<proteinExistence type="predicted"/>
<dbReference type="Pfam" id="PF04193">
    <property type="entry name" value="PQ-loop"/>
    <property type="match status" value="1"/>
</dbReference>
<feature type="transmembrane region" description="Helical" evidence="5">
    <location>
        <begin position="6"/>
        <end position="22"/>
    </location>
</feature>
<comment type="caution">
    <text evidence="6">The sequence shown here is derived from an EMBL/GenBank/DDBJ whole genome shotgun (WGS) entry which is preliminary data.</text>
</comment>
<dbReference type="EMBL" id="JBEPTQ010000002">
    <property type="protein sequence ID" value="MET4717711.1"/>
    <property type="molecule type" value="Genomic_DNA"/>
</dbReference>
<evidence type="ECO:0000313" key="6">
    <source>
        <dbReference type="EMBL" id="MET4717711.1"/>
    </source>
</evidence>
<dbReference type="InterPro" id="IPR006603">
    <property type="entry name" value="PQ-loop_rpt"/>
</dbReference>
<name>A0ABV2RL95_BRAJP</name>
<protein>
    <submittedName>
        <fullName evidence="6">Uncharacterized protein with PQ loop repeat</fullName>
    </submittedName>
</protein>
<gene>
    <name evidence="6" type="ORF">ABIF63_001817</name>
</gene>
<evidence type="ECO:0000256" key="5">
    <source>
        <dbReference type="SAM" id="Phobius"/>
    </source>
</evidence>
<keyword evidence="7" id="KW-1185">Reference proteome</keyword>
<evidence type="ECO:0000256" key="1">
    <source>
        <dbReference type="ARBA" id="ARBA00004141"/>
    </source>
</evidence>
<evidence type="ECO:0000256" key="4">
    <source>
        <dbReference type="ARBA" id="ARBA00023136"/>
    </source>
</evidence>
<dbReference type="Proteomes" id="UP001549291">
    <property type="component" value="Unassembled WGS sequence"/>
</dbReference>
<evidence type="ECO:0000256" key="2">
    <source>
        <dbReference type="ARBA" id="ARBA00022692"/>
    </source>
</evidence>
<organism evidence="6 7">
    <name type="scientific">Bradyrhizobium japonicum</name>
    <dbReference type="NCBI Taxonomy" id="375"/>
    <lineage>
        <taxon>Bacteria</taxon>
        <taxon>Pseudomonadati</taxon>
        <taxon>Pseudomonadota</taxon>
        <taxon>Alphaproteobacteria</taxon>
        <taxon>Hyphomicrobiales</taxon>
        <taxon>Nitrobacteraceae</taxon>
        <taxon>Bradyrhizobium</taxon>
    </lineage>
</organism>
<dbReference type="RefSeq" id="WP_038959950.1">
    <property type="nucleotide sequence ID" value="NZ_CP066351.1"/>
</dbReference>
<comment type="subcellular location">
    <subcellularLocation>
        <location evidence="1">Membrane</location>
        <topology evidence="1">Multi-pass membrane protein</topology>
    </subcellularLocation>
</comment>
<evidence type="ECO:0000256" key="3">
    <source>
        <dbReference type="ARBA" id="ARBA00022989"/>
    </source>
</evidence>
<dbReference type="Gene3D" id="1.20.1280.290">
    <property type="match status" value="1"/>
</dbReference>